<feature type="compositionally biased region" description="Basic and acidic residues" evidence="1">
    <location>
        <begin position="382"/>
        <end position="406"/>
    </location>
</feature>
<dbReference type="Gene3D" id="2.60.40.10">
    <property type="entry name" value="Immunoglobulins"/>
    <property type="match status" value="1"/>
</dbReference>
<name>A0AAP4BVV2_9CORY</name>
<evidence type="ECO:0000256" key="1">
    <source>
        <dbReference type="SAM" id="MobiDB-lite"/>
    </source>
</evidence>
<reference evidence="4" key="1">
    <citation type="submission" date="2023-05" db="EMBL/GenBank/DDBJ databases">
        <title>Metabolic capabilities are highly conserved among human nasal-associated Corynebacterium species in pangenomic analyses.</title>
        <authorList>
            <person name="Tran T.H."/>
            <person name="Roberts A.Q."/>
            <person name="Escapa I.F."/>
            <person name="Gao W."/>
            <person name="Conlan S."/>
            <person name="Kong H."/>
            <person name="Segre J.A."/>
            <person name="Kelly M.S."/>
            <person name="Lemon K.P."/>
        </authorList>
    </citation>
    <scope>NUCLEOTIDE SEQUENCE</scope>
    <source>
        <strain evidence="4">KPL2654</strain>
    </source>
</reference>
<feature type="region of interest" description="Disordered" evidence="1">
    <location>
        <begin position="382"/>
        <end position="410"/>
    </location>
</feature>
<evidence type="ECO:0000256" key="2">
    <source>
        <dbReference type="SAM" id="Phobius"/>
    </source>
</evidence>
<gene>
    <name evidence="4" type="ORF">QPX54_10475</name>
</gene>
<protein>
    <submittedName>
        <fullName evidence="4">LPXTG cell wall anchor domain-containing protein</fullName>
    </submittedName>
</protein>
<feature type="transmembrane region" description="Helical" evidence="2">
    <location>
        <begin position="1054"/>
        <end position="1075"/>
    </location>
</feature>
<dbReference type="InterPro" id="IPR054215">
    <property type="entry name" value="DUF6923"/>
</dbReference>
<feature type="compositionally biased region" description="Polar residues" evidence="1">
    <location>
        <begin position="69"/>
        <end position="79"/>
    </location>
</feature>
<dbReference type="RefSeq" id="WP_284590019.1">
    <property type="nucleotide sequence ID" value="NZ_JASNVP010000011.1"/>
</dbReference>
<dbReference type="InterPro" id="IPR013783">
    <property type="entry name" value="Ig-like_fold"/>
</dbReference>
<keyword evidence="2" id="KW-0472">Membrane</keyword>
<comment type="caution">
    <text evidence="4">The sequence shown here is derived from an EMBL/GenBank/DDBJ whole genome shotgun (WGS) entry which is preliminary data.</text>
</comment>
<keyword evidence="2" id="KW-0812">Transmembrane</keyword>
<proteinExistence type="predicted"/>
<feature type="domain" description="DUF6923" evidence="3">
    <location>
        <begin position="430"/>
        <end position="704"/>
    </location>
</feature>
<evidence type="ECO:0000313" key="5">
    <source>
        <dbReference type="Proteomes" id="UP001226160"/>
    </source>
</evidence>
<sequence length="1080" mass="118202">MKYIPCVRFPVFVAIVVAIAVLVISFVTGNFGQFARADEESNQPATQETITGPAGETLKNTARPAPGSATPTESATSVTEPIEDTEPSVSREMDQTVPEHMPHEASVQDLEEQPQVTVTRNGNVDEVVIEHPVDFYDHLSLDNLVGVVRSGAGEIEAVDKAVTDGQEREPVDYALRASAIGDLIIFDGNKLHANPPKRIELTVMAPSGGEYRIAGVDELPTRAELEAEGLFSSENLNLAEGARSVAQCEPLGKQSSSTKELPLSGRGNYENHGTSTLVRISGLRPGDKINSLTIKTSARLNSGSATIFRNSQGNLTTRSSSVTNSEIKGQLSANRFEIKFVLPTFEVGGDGTIEVAVDTGARPKRFFKSAIVGLVTHSEELYDNPPRESDLAKPQAKRDLTREEKTSGTQVYVSTSLNQQGQGSGDLIRTTLNLQEQDSKSFKRVGESGWIYNGLAYDEQDNWLYAVSNEKTGDQQNCFPEAHLLQINPLNGQTRNLGPLRAANGADILAEAGASDRQLLNAGVVYKGHLFVSNSSTSGTRTMYRIPLPSAGRFVAGKPKIEKLNVKFYAEDYAQVKGNPEYAWGLVSREPLRKQQIPEARPSTDQDLVLQRVDLRNGKSRYFKLSDSQRTTLDGSKLKQVTTWGTAWSYGNGNLGFGPGGEARAEKNGVQVRVENPASNDPKIQVVQLLTQIPDSYNTDATSNALALPDVNSDLRVSKTHLAGEIDEKYRAQLYSLQDGVRKTVEQETGTASIEGYHFWAVELTNVGEAASSGSTVYEKLPQVYDPTTGEYRWETFNSAGQKITTPIAELNYQANDPSRGTIQFVFGRLNPGDTVRMYIAARFKDGQSECKPNQVEVLNNDKDETPNDNHDSAGCVEEVDSKVGFELHKVDASDIENSVPPKKLSGGQFVLIDGTKEDGSFTQENDINWQAAVHPDNPGAHALVETEESGVYNTEDKLEVGKYYWLLETQSPKDESGKPYNLLTRPILFQLTRDNDNNVQAMFYDSSARGAEGDSWKTSYPVANMYSDVKSKEKLTIQLANIRQGEMPKTGSFGIWPFVLAGLLTILAGAYLSLRRREA</sequence>
<dbReference type="NCBIfam" id="TIGR01167">
    <property type="entry name" value="LPXTG_anchor"/>
    <property type="match status" value="1"/>
</dbReference>
<evidence type="ECO:0000259" key="3">
    <source>
        <dbReference type="Pfam" id="PF21959"/>
    </source>
</evidence>
<dbReference type="AlphaFoldDB" id="A0AAP4BVV2"/>
<feature type="region of interest" description="Disordered" evidence="1">
    <location>
        <begin position="37"/>
        <end position="95"/>
    </location>
</feature>
<keyword evidence="2" id="KW-1133">Transmembrane helix</keyword>
<dbReference type="GO" id="GO:0005975">
    <property type="term" value="P:carbohydrate metabolic process"/>
    <property type="evidence" value="ECO:0007669"/>
    <property type="project" value="UniProtKB-ARBA"/>
</dbReference>
<feature type="transmembrane region" description="Helical" evidence="2">
    <location>
        <begin position="7"/>
        <end position="27"/>
    </location>
</feature>
<dbReference type="Proteomes" id="UP001226160">
    <property type="component" value="Unassembled WGS sequence"/>
</dbReference>
<dbReference type="Pfam" id="PF21959">
    <property type="entry name" value="DUF6923"/>
    <property type="match status" value="1"/>
</dbReference>
<evidence type="ECO:0000313" key="4">
    <source>
        <dbReference type="EMBL" id="MDK4326923.1"/>
    </source>
</evidence>
<organism evidence="4 5">
    <name type="scientific">Corynebacterium propinquum</name>
    <dbReference type="NCBI Taxonomy" id="43769"/>
    <lineage>
        <taxon>Bacteria</taxon>
        <taxon>Bacillati</taxon>
        <taxon>Actinomycetota</taxon>
        <taxon>Actinomycetes</taxon>
        <taxon>Mycobacteriales</taxon>
        <taxon>Corynebacteriaceae</taxon>
        <taxon>Corynebacterium</taxon>
    </lineage>
</organism>
<dbReference type="EMBL" id="JASNVP010000011">
    <property type="protein sequence ID" value="MDK4326923.1"/>
    <property type="molecule type" value="Genomic_DNA"/>
</dbReference>
<accession>A0AAP4BVV2</accession>